<comment type="caution">
    <text evidence="1">The sequence shown here is derived from an EMBL/GenBank/DDBJ whole genome shotgun (WGS) entry which is preliminary data.</text>
</comment>
<name>A0A9C9K0X1_UNCW3</name>
<evidence type="ECO:0000313" key="2">
    <source>
        <dbReference type="Proteomes" id="UP000885826"/>
    </source>
</evidence>
<dbReference type="EMBL" id="DRIG01000096">
    <property type="protein sequence ID" value="HEC79360.1"/>
    <property type="molecule type" value="Genomic_DNA"/>
</dbReference>
<organism evidence="1 2">
    <name type="scientific">candidate division WOR-3 bacterium</name>
    <dbReference type="NCBI Taxonomy" id="2052148"/>
    <lineage>
        <taxon>Bacteria</taxon>
        <taxon>Bacteria division WOR-3</taxon>
    </lineage>
</organism>
<accession>A0A9C9K0X1</accession>
<gene>
    <name evidence="1" type="ORF">ENI34_09540</name>
</gene>
<reference evidence="1" key="1">
    <citation type="journal article" date="2020" name="mSystems">
        <title>Genome- and Community-Level Interaction Insights into Carbon Utilization and Element Cycling Functions of Hydrothermarchaeota in Hydrothermal Sediment.</title>
        <authorList>
            <person name="Zhou Z."/>
            <person name="Liu Y."/>
            <person name="Xu W."/>
            <person name="Pan J."/>
            <person name="Luo Z.H."/>
            <person name="Li M."/>
        </authorList>
    </citation>
    <scope>NUCLEOTIDE SEQUENCE</scope>
    <source>
        <strain evidence="1">HyVt-388</strain>
    </source>
</reference>
<proteinExistence type="predicted"/>
<dbReference type="Proteomes" id="UP000885826">
    <property type="component" value="Unassembled WGS sequence"/>
</dbReference>
<dbReference type="AlphaFoldDB" id="A0A9C9K0X1"/>
<sequence>MKIISFVLIISSLAFCGSFGIGIAGGGQYYENYKSLTPEMLQEMFYGAELSLSAEALPNVFLEPSFSYLNNPAVSTSATGCGLGLNIKPRLGNFPLVPYFGLKGTILFYSEMDIREAARASQLIAYIENSSPKLIGAGFAGISLFLGKSMSLNCNYSYYSLAPQYGVEMVWAGLTYYINW</sequence>
<protein>
    <submittedName>
        <fullName evidence="1">Uncharacterized protein</fullName>
    </submittedName>
</protein>
<evidence type="ECO:0000313" key="1">
    <source>
        <dbReference type="EMBL" id="HEC79360.1"/>
    </source>
</evidence>
<dbReference type="InterPro" id="IPR011250">
    <property type="entry name" value="OMP/PagP_B-barrel"/>
</dbReference>
<dbReference type="SUPFAM" id="SSF56925">
    <property type="entry name" value="OMPA-like"/>
    <property type="match status" value="1"/>
</dbReference>